<sequence length="172" mass="18127">MASSSKAQAETPGGSPMDKENPATTEAPPLVVSKEVDSDTQSDSNPISAGSGPLEGILAHPTLDPWYEGGSLFPSISANAQLPPAGWEWLVKGEDATADAIWVPPFQEILDLKIQRKDILAVPLKLPILGDCDPSEIELSPVELKAFIAGAILEKEADSIGGGNRLSCNRWG</sequence>
<gene>
    <name evidence="2" type="ORF">FSB_LOCUS12801</name>
</gene>
<dbReference type="EMBL" id="OIVN01000742">
    <property type="protein sequence ID" value="SPC84919.1"/>
    <property type="molecule type" value="Genomic_DNA"/>
</dbReference>
<dbReference type="AlphaFoldDB" id="A0A2N9FDI1"/>
<reference evidence="2" key="1">
    <citation type="submission" date="2018-02" db="EMBL/GenBank/DDBJ databases">
        <authorList>
            <person name="Cohen D.B."/>
            <person name="Kent A.D."/>
        </authorList>
    </citation>
    <scope>NUCLEOTIDE SEQUENCE</scope>
</reference>
<protein>
    <submittedName>
        <fullName evidence="2">Uncharacterized protein</fullName>
    </submittedName>
</protein>
<accession>A0A2N9FDI1</accession>
<name>A0A2N9FDI1_FAGSY</name>
<organism evidence="2">
    <name type="scientific">Fagus sylvatica</name>
    <name type="common">Beechnut</name>
    <dbReference type="NCBI Taxonomy" id="28930"/>
    <lineage>
        <taxon>Eukaryota</taxon>
        <taxon>Viridiplantae</taxon>
        <taxon>Streptophyta</taxon>
        <taxon>Embryophyta</taxon>
        <taxon>Tracheophyta</taxon>
        <taxon>Spermatophyta</taxon>
        <taxon>Magnoliopsida</taxon>
        <taxon>eudicotyledons</taxon>
        <taxon>Gunneridae</taxon>
        <taxon>Pentapetalae</taxon>
        <taxon>rosids</taxon>
        <taxon>fabids</taxon>
        <taxon>Fagales</taxon>
        <taxon>Fagaceae</taxon>
        <taxon>Fagus</taxon>
    </lineage>
</organism>
<feature type="region of interest" description="Disordered" evidence="1">
    <location>
        <begin position="1"/>
        <end position="55"/>
    </location>
</feature>
<feature type="compositionally biased region" description="Polar residues" evidence="1">
    <location>
        <begin position="39"/>
        <end position="48"/>
    </location>
</feature>
<proteinExistence type="predicted"/>
<evidence type="ECO:0000313" key="2">
    <source>
        <dbReference type="EMBL" id="SPC84919.1"/>
    </source>
</evidence>
<evidence type="ECO:0000256" key="1">
    <source>
        <dbReference type="SAM" id="MobiDB-lite"/>
    </source>
</evidence>